<dbReference type="InterPro" id="IPR013694">
    <property type="entry name" value="VIT"/>
</dbReference>
<evidence type="ECO:0000259" key="3">
    <source>
        <dbReference type="PROSITE" id="PS51468"/>
    </source>
</evidence>
<feature type="region of interest" description="Disordered" evidence="1">
    <location>
        <begin position="573"/>
        <end position="592"/>
    </location>
</feature>
<dbReference type="Proteomes" id="UP001470230">
    <property type="component" value="Unassembled WGS sequence"/>
</dbReference>
<sequence length="725" mass="80603">MNAKSIQIEGVQRGFIVNFEITQTFTHSEKSAKEVHYVFPNDLKICIYDTTFVVGDEIIKPILQSKNEALNTYNEAIKSGYTAVYGSNIDDGLTEFKLGNVQPETECKVILKIAFTGQLTKEKEFFIKFPLDVYNPSGSVGCLQASSFSFKLSAEKETIAKITSNIKNAEFNEEEKTFIIKDKVVNNDNEKSIILTFESIENIQSSALLAPNNLPNYDGCALLISPNLPTTDQTNSEFVFVVDCSGSMCGTSIKKAGECLELFIRSLPENSYFNVIRFGSSFEKLFENSQLYDKENANAALELAQKLSSDLGGTEIYSPLENIFKTENINGQRQIFILTDGEVFDRERVLKLVSANSGKNRCFTIGIGRGSDAGLIEGIANASGGKCDFVQEGDSISEKVIPQLKSSLHPSLNSIEIHIEGENNDSFEVSPFPIPTINAKGASVAYLRMKKREENSFEKGVLITASYDKQNVEIPIHNIEHTQLVEEDKFGCSGGLNIGKAILPLFAFSILQKYEREEDISDDDEKKAIELSIASGVLCKFTGFVGATLLPTNSFYGSLFNYSCKSSGRRTKQTARRCTGGRAPRRSLGAKAARKSTGVKNHDVLYSKKHVSSEETDDEEEENDFDLMKIIQYQNISGYWDNLEDVQKITGMTIDHIDEVDVNDENIEEKCISTILVVATIRVKSANKKNSWILIVQKAIDWLKKTLPNANIEKIISKIEKLVPN</sequence>
<evidence type="ECO:0000259" key="2">
    <source>
        <dbReference type="PROSITE" id="PS50234"/>
    </source>
</evidence>
<name>A0ABR2H4A5_9EUKA</name>
<dbReference type="PROSITE" id="PS51468">
    <property type="entry name" value="VIT"/>
    <property type="match status" value="1"/>
</dbReference>
<gene>
    <name evidence="4" type="ORF">M9Y10_027879</name>
</gene>
<accession>A0ABR2H4A5</accession>
<evidence type="ECO:0000313" key="4">
    <source>
        <dbReference type="EMBL" id="KAK8841042.1"/>
    </source>
</evidence>
<dbReference type="Gene3D" id="3.40.50.410">
    <property type="entry name" value="von Willebrand factor, type A domain"/>
    <property type="match status" value="1"/>
</dbReference>
<feature type="domain" description="VIT" evidence="3">
    <location>
        <begin position="1"/>
        <end position="115"/>
    </location>
</feature>
<dbReference type="InterPro" id="IPR036465">
    <property type="entry name" value="vWFA_dom_sf"/>
</dbReference>
<dbReference type="Pfam" id="PF08487">
    <property type="entry name" value="VIT"/>
    <property type="match status" value="1"/>
</dbReference>
<dbReference type="SMART" id="SM00327">
    <property type="entry name" value="VWA"/>
    <property type="match status" value="1"/>
</dbReference>
<dbReference type="EMBL" id="JAPFFF010000043">
    <property type="protein sequence ID" value="KAK8841042.1"/>
    <property type="molecule type" value="Genomic_DNA"/>
</dbReference>
<dbReference type="SUPFAM" id="SSF53300">
    <property type="entry name" value="vWA-like"/>
    <property type="match status" value="1"/>
</dbReference>
<keyword evidence="5" id="KW-1185">Reference proteome</keyword>
<reference evidence="4 5" key="1">
    <citation type="submission" date="2024-04" db="EMBL/GenBank/DDBJ databases">
        <title>Tritrichomonas musculus Genome.</title>
        <authorList>
            <person name="Alves-Ferreira E."/>
            <person name="Grigg M."/>
            <person name="Lorenzi H."/>
            <person name="Galac M."/>
        </authorList>
    </citation>
    <scope>NUCLEOTIDE SEQUENCE [LARGE SCALE GENOMIC DNA]</scope>
    <source>
        <strain evidence="4 5">EAF2021</strain>
    </source>
</reference>
<dbReference type="InterPro" id="IPR000164">
    <property type="entry name" value="Histone_H3/CENP-A"/>
</dbReference>
<proteinExistence type="predicted"/>
<evidence type="ECO:0000313" key="5">
    <source>
        <dbReference type="Proteomes" id="UP001470230"/>
    </source>
</evidence>
<dbReference type="PRINTS" id="PR00622">
    <property type="entry name" value="HISTONEH3"/>
</dbReference>
<dbReference type="InterPro" id="IPR002035">
    <property type="entry name" value="VWF_A"/>
</dbReference>
<evidence type="ECO:0000256" key="1">
    <source>
        <dbReference type="SAM" id="MobiDB-lite"/>
    </source>
</evidence>
<dbReference type="PANTHER" id="PTHR45737">
    <property type="entry name" value="VON WILLEBRAND FACTOR A DOMAIN-CONTAINING PROTEIN 5A"/>
    <property type="match status" value="1"/>
</dbReference>
<dbReference type="Pfam" id="PF13768">
    <property type="entry name" value="VWA_3"/>
    <property type="match status" value="1"/>
</dbReference>
<dbReference type="PROSITE" id="PS50234">
    <property type="entry name" value="VWFA"/>
    <property type="match status" value="1"/>
</dbReference>
<feature type="domain" description="VWFA" evidence="2">
    <location>
        <begin position="237"/>
        <end position="408"/>
    </location>
</feature>
<protein>
    <submittedName>
        <fullName evidence="4">von Willebrand factor A domain-containing protein 5A</fullName>
    </submittedName>
</protein>
<comment type="caution">
    <text evidence="4">The sequence shown here is derived from an EMBL/GenBank/DDBJ whole genome shotgun (WGS) entry which is preliminary data.</text>
</comment>
<organism evidence="4 5">
    <name type="scientific">Tritrichomonas musculus</name>
    <dbReference type="NCBI Taxonomy" id="1915356"/>
    <lineage>
        <taxon>Eukaryota</taxon>
        <taxon>Metamonada</taxon>
        <taxon>Parabasalia</taxon>
        <taxon>Tritrichomonadida</taxon>
        <taxon>Tritrichomonadidae</taxon>
        <taxon>Tritrichomonas</taxon>
    </lineage>
</organism>
<dbReference type="PANTHER" id="PTHR45737:SF6">
    <property type="entry name" value="VON WILLEBRAND FACTOR A DOMAIN-CONTAINING PROTEIN 5A"/>
    <property type="match status" value="1"/>
</dbReference>